<sequence length="87" mass="9793">EQESYFGADLVILNHGQMTRTTPELTNPSPNFHEAPTGGRLATAYDLARNRPHTRRIFSGIGFRTWNPPILPLGHRGLGRSRKGERK</sequence>
<organism evidence="1 2">
    <name type="scientific">Araneus ventricosus</name>
    <name type="common">Orbweaver spider</name>
    <name type="synonym">Epeira ventricosa</name>
    <dbReference type="NCBI Taxonomy" id="182803"/>
    <lineage>
        <taxon>Eukaryota</taxon>
        <taxon>Metazoa</taxon>
        <taxon>Ecdysozoa</taxon>
        <taxon>Arthropoda</taxon>
        <taxon>Chelicerata</taxon>
        <taxon>Arachnida</taxon>
        <taxon>Araneae</taxon>
        <taxon>Araneomorphae</taxon>
        <taxon>Entelegynae</taxon>
        <taxon>Araneoidea</taxon>
        <taxon>Araneidae</taxon>
        <taxon>Araneus</taxon>
    </lineage>
</organism>
<dbReference type="EMBL" id="BGPR01152211">
    <property type="protein sequence ID" value="GBL62549.1"/>
    <property type="molecule type" value="Genomic_DNA"/>
</dbReference>
<protein>
    <submittedName>
        <fullName evidence="1">Uncharacterized protein</fullName>
    </submittedName>
</protein>
<dbReference type="AlphaFoldDB" id="A0A4Y1ZQQ6"/>
<reference evidence="1 2" key="1">
    <citation type="journal article" date="2019" name="Sci. Rep.">
        <title>Orb-weaving spider Araneus ventricosus genome elucidates the spidroin gene catalogue.</title>
        <authorList>
            <person name="Kono N."/>
            <person name="Nakamura H."/>
            <person name="Ohtoshi R."/>
            <person name="Moran D.A.P."/>
            <person name="Shinohara A."/>
            <person name="Yoshida Y."/>
            <person name="Fujiwara M."/>
            <person name="Mori M."/>
            <person name="Tomita M."/>
            <person name="Arakawa K."/>
        </authorList>
    </citation>
    <scope>NUCLEOTIDE SEQUENCE [LARGE SCALE GENOMIC DNA]</scope>
</reference>
<dbReference type="Proteomes" id="UP000499080">
    <property type="component" value="Unassembled WGS sequence"/>
</dbReference>
<name>A0A4Y1ZQQ6_ARAVE</name>
<gene>
    <name evidence="1" type="ORF">AVEN_8142_1</name>
</gene>
<evidence type="ECO:0000313" key="1">
    <source>
        <dbReference type="EMBL" id="GBL62549.1"/>
    </source>
</evidence>
<proteinExistence type="predicted"/>
<accession>A0A4Y1ZQQ6</accession>
<evidence type="ECO:0000313" key="2">
    <source>
        <dbReference type="Proteomes" id="UP000499080"/>
    </source>
</evidence>
<feature type="non-terminal residue" evidence="1">
    <location>
        <position position="1"/>
    </location>
</feature>
<comment type="caution">
    <text evidence="1">The sequence shown here is derived from an EMBL/GenBank/DDBJ whole genome shotgun (WGS) entry which is preliminary data.</text>
</comment>
<keyword evidence="2" id="KW-1185">Reference proteome</keyword>